<dbReference type="OrthoDB" id="9878777at2"/>
<evidence type="ECO:0000313" key="1">
    <source>
        <dbReference type="EMBL" id="AOX00257.1"/>
    </source>
</evidence>
<accession>A0A1D8TRM2</accession>
<dbReference type="EMBL" id="CP017599">
    <property type="protein sequence ID" value="AOX00257.1"/>
    <property type="molecule type" value="Genomic_DNA"/>
</dbReference>
<reference evidence="2" key="1">
    <citation type="submission" date="2016-10" db="EMBL/GenBank/DDBJ databases">
        <title>Comparative genomics uncovers the prolific and rare metabolic potential of the cyanobacterial genus Moorea.</title>
        <authorList>
            <person name="Leao T."/>
            <person name="Castelao G."/>
            <person name="Korobeynikov A."/>
            <person name="Monroe E.A."/>
            <person name="Podell S."/>
            <person name="Glukhov E."/>
            <person name="Allen E."/>
            <person name="Gerwick W.H."/>
            <person name="Gerwick L."/>
        </authorList>
    </citation>
    <scope>NUCLEOTIDE SEQUENCE [LARGE SCALE GENOMIC DNA]</scope>
    <source>
        <strain evidence="2">PAL-8-15-08-1</strain>
    </source>
</reference>
<dbReference type="AlphaFoldDB" id="A0A1D8TRM2"/>
<organism evidence="1 2">
    <name type="scientific">Moorena producens PAL-8-15-08-1</name>
    <dbReference type="NCBI Taxonomy" id="1458985"/>
    <lineage>
        <taxon>Bacteria</taxon>
        <taxon>Bacillati</taxon>
        <taxon>Cyanobacteriota</taxon>
        <taxon>Cyanophyceae</taxon>
        <taxon>Coleofasciculales</taxon>
        <taxon>Coleofasciculaceae</taxon>
        <taxon>Moorena</taxon>
    </lineage>
</organism>
<gene>
    <name evidence="1" type="ORF">BJP34_13055</name>
</gene>
<dbReference type="STRING" id="1458985.BJP34_13055"/>
<dbReference type="RefSeq" id="WP_070392721.1">
    <property type="nucleotide sequence ID" value="NZ_CP017599.1"/>
</dbReference>
<dbReference type="KEGG" id="mpro:BJP34_13055"/>
<sequence length="91" mass="10256">MISQFLSVSLTLPMLVNLGQSLTDTQILNYGKVNHYTPTWTNFQGKLNSQNPPSLSLASRDETKDEEQKCEWLDICTEFKGASLLVSKTLF</sequence>
<name>A0A1D8TRM2_9CYAN</name>
<evidence type="ECO:0000313" key="2">
    <source>
        <dbReference type="Proteomes" id="UP000177870"/>
    </source>
</evidence>
<dbReference type="Proteomes" id="UP000177870">
    <property type="component" value="Chromosome"/>
</dbReference>
<proteinExistence type="predicted"/>
<protein>
    <submittedName>
        <fullName evidence="1">Uncharacterized protein</fullName>
    </submittedName>
</protein>